<dbReference type="EMBL" id="JAHMHR010000072">
    <property type="protein sequence ID" value="KAK1658511.1"/>
    <property type="molecule type" value="Genomic_DNA"/>
</dbReference>
<comment type="caution">
    <text evidence="2">The sequence shown here is derived from an EMBL/GenBank/DDBJ whole genome shotgun (WGS) entry which is preliminary data.</text>
</comment>
<dbReference type="AlphaFoldDB" id="A0AAJ0ABF2"/>
<evidence type="ECO:0000313" key="2">
    <source>
        <dbReference type="EMBL" id="KAK1658511.1"/>
    </source>
</evidence>
<accession>A0AAJ0ABF2</accession>
<evidence type="ECO:0000313" key="3">
    <source>
        <dbReference type="Proteomes" id="UP001224890"/>
    </source>
</evidence>
<name>A0AAJ0ABF2_9PEZI</name>
<dbReference type="GeneID" id="85460789"/>
<organism evidence="2 3">
    <name type="scientific">Colletotrichum godetiae</name>
    <dbReference type="NCBI Taxonomy" id="1209918"/>
    <lineage>
        <taxon>Eukaryota</taxon>
        <taxon>Fungi</taxon>
        <taxon>Dikarya</taxon>
        <taxon>Ascomycota</taxon>
        <taxon>Pezizomycotina</taxon>
        <taxon>Sordariomycetes</taxon>
        <taxon>Hypocreomycetidae</taxon>
        <taxon>Glomerellales</taxon>
        <taxon>Glomerellaceae</taxon>
        <taxon>Colletotrichum</taxon>
        <taxon>Colletotrichum acutatum species complex</taxon>
    </lineage>
</organism>
<reference evidence="2" key="1">
    <citation type="submission" date="2021-06" db="EMBL/GenBank/DDBJ databases">
        <title>Comparative genomics, transcriptomics and evolutionary studies reveal genomic signatures of adaptation to plant cell wall in hemibiotrophic fungi.</title>
        <authorList>
            <consortium name="DOE Joint Genome Institute"/>
            <person name="Baroncelli R."/>
            <person name="Diaz J.F."/>
            <person name="Benocci T."/>
            <person name="Peng M."/>
            <person name="Battaglia E."/>
            <person name="Haridas S."/>
            <person name="Andreopoulos W."/>
            <person name="Labutti K."/>
            <person name="Pangilinan J."/>
            <person name="Floch G.L."/>
            <person name="Makela M.R."/>
            <person name="Henrissat B."/>
            <person name="Grigoriev I.V."/>
            <person name="Crouch J.A."/>
            <person name="De Vries R.P."/>
            <person name="Sukno S.A."/>
            <person name="Thon M.R."/>
        </authorList>
    </citation>
    <scope>NUCLEOTIDE SEQUENCE</scope>
    <source>
        <strain evidence="2">CBS 193.32</strain>
    </source>
</reference>
<feature type="region of interest" description="Disordered" evidence="1">
    <location>
        <begin position="39"/>
        <end position="72"/>
    </location>
</feature>
<keyword evidence="3" id="KW-1185">Reference proteome</keyword>
<dbReference type="RefSeq" id="XP_060423275.1">
    <property type="nucleotide sequence ID" value="XM_060576263.1"/>
</dbReference>
<proteinExistence type="predicted"/>
<dbReference type="Proteomes" id="UP001224890">
    <property type="component" value="Unassembled WGS sequence"/>
</dbReference>
<sequence>MTPPLILWRVLRSLPSGTTLASLTRIEAKLSQNAGLAEGIQTSTAETSHGKRKRTCPASELPQRQRNFKDGTLSQEGLYPRISHVLGHILKCQEWLKQIVLRNRS</sequence>
<gene>
    <name evidence="2" type="ORF">BDP55DRAFT_682316</name>
</gene>
<evidence type="ECO:0000256" key="1">
    <source>
        <dbReference type="SAM" id="MobiDB-lite"/>
    </source>
</evidence>
<protein>
    <submittedName>
        <fullName evidence="2">Uncharacterized protein</fullName>
    </submittedName>
</protein>